<name>A0A1B9GW78_9TREE</name>
<organism evidence="2 3">
    <name type="scientific">Kwoniella heveanensis BCC8398</name>
    <dbReference type="NCBI Taxonomy" id="1296120"/>
    <lineage>
        <taxon>Eukaryota</taxon>
        <taxon>Fungi</taxon>
        <taxon>Dikarya</taxon>
        <taxon>Basidiomycota</taxon>
        <taxon>Agaricomycotina</taxon>
        <taxon>Tremellomycetes</taxon>
        <taxon>Tremellales</taxon>
        <taxon>Cryptococcaceae</taxon>
        <taxon>Kwoniella</taxon>
    </lineage>
</organism>
<reference evidence="2 3" key="1">
    <citation type="submission" date="2013-07" db="EMBL/GenBank/DDBJ databases">
        <title>The Genome Sequence of Cryptococcus heveanensis BCC8398.</title>
        <authorList>
            <consortium name="The Broad Institute Genome Sequencing Platform"/>
            <person name="Cuomo C."/>
            <person name="Litvintseva A."/>
            <person name="Chen Y."/>
            <person name="Heitman J."/>
            <person name="Sun S."/>
            <person name="Springer D."/>
            <person name="Dromer F."/>
            <person name="Young S.K."/>
            <person name="Zeng Q."/>
            <person name="Gargeya S."/>
            <person name="Fitzgerald M."/>
            <person name="Abouelleil A."/>
            <person name="Alvarado L."/>
            <person name="Berlin A.M."/>
            <person name="Chapman S.B."/>
            <person name="Dewar J."/>
            <person name="Goldberg J."/>
            <person name="Griggs A."/>
            <person name="Gujja S."/>
            <person name="Hansen M."/>
            <person name="Howarth C."/>
            <person name="Imamovic A."/>
            <person name="Larimer J."/>
            <person name="McCowan C."/>
            <person name="Murphy C."/>
            <person name="Pearson M."/>
            <person name="Priest M."/>
            <person name="Roberts A."/>
            <person name="Saif S."/>
            <person name="Shea T."/>
            <person name="Sykes S."/>
            <person name="Wortman J."/>
            <person name="Nusbaum C."/>
            <person name="Birren B."/>
        </authorList>
    </citation>
    <scope>NUCLEOTIDE SEQUENCE [LARGE SCALE GENOMIC DNA]</scope>
    <source>
        <strain evidence="2 3">BCC8398</strain>
    </source>
</reference>
<dbReference type="STRING" id="1296120.A0A1B9GW78"/>
<dbReference type="Proteomes" id="UP000092666">
    <property type="component" value="Unassembled WGS sequence"/>
</dbReference>
<feature type="compositionally biased region" description="Basic and acidic residues" evidence="1">
    <location>
        <begin position="501"/>
        <end position="521"/>
    </location>
</feature>
<feature type="compositionally biased region" description="Basic and acidic residues" evidence="1">
    <location>
        <begin position="94"/>
        <end position="116"/>
    </location>
</feature>
<evidence type="ECO:0000313" key="2">
    <source>
        <dbReference type="EMBL" id="OCF35288.1"/>
    </source>
</evidence>
<accession>A0A1B9GW78</accession>
<evidence type="ECO:0000313" key="3">
    <source>
        <dbReference type="Proteomes" id="UP000092666"/>
    </source>
</evidence>
<proteinExistence type="predicted"/>
<reference evidence="3" key="2">
    <citation type="submission" date="2013-12" db="EMBL/GenBank/DDBJ databases">
        <title>Evolution of pathogenesis and genome organization in the Tremellales.</title>
        <authorList>
            <person name="Cuomo C."/>
            <person name="Litvintseva A."/>
            <person name="Heitman J."/>
            <person name="Chen Y."/>
            <person name="Sun S."/>
            <person name="Springer D."/>
            <person name="Dromer F."/>
            <person name="Young S."/>
            <person name="Zeng Q."/>
            <person name="Chapman S."/>
            <person name="Gujja S."/>
            <person name="Saif S."/>
            <person name="Birren B."/>
        </authorList>
    </citation>
    <scope>NUCLEOTIDE SEQUENCE [LARGE SCALE GENOMIC DNA]</scope>
    <source>
        <strain evidence="3">BCC8398</strain>
    </source>
</reference>
<feature type="compositionally biased region" description="Polar residues" evidence="1">
    <location>
        <begin position="460"/>
        <end position="471"/>
    </location>
</feature>
<feature type="compositionally biased region" description="Pro residues" evidence="1">
    <location>
        <begin position="38"/>
        <end position="50"/>
    </location>
</feature>
<evidence type="ECO:0000256" key="1">
    <source>
        <dbReference type="SAM" id="MobiDB-lite"/>
    </source>
</evidence>
<sequence>MFSYYSGLSRRRSSHSQNATSPPLPYASSINEGNSSPLPSPSLLPAPASPSPTKQLSAGSGDLGSPFSVSNNPISLPPTHALNHQPSLPALSEDTDREHGHAYEYGNEHGHGRDRMTSAGSSRAPLVARDFGLSGAEKDVGMDVSKPKQHKHKYRSGRRDSAMDGEAEASKSSESFKILPGDDSSLPRSSMDASLPAHTNKQNQGKRELDDPSLIPPPSVHDAYVSKYVKPLAPISLSPSGQHESSRPGLNRSSSAPGHPHSQGLLPSAIPLPPGTGAGGGKSEEDTNQPIFKIFDAQLSEDGTNMSKKLRGYLEVVLKGQEEVGRMHLELEGLGLAEKGKNWYGTSGIKEGTGKAAEKRERGVDEIMRRLDELSDTLRDYHQLGTPKLTFPHQTQPVHGLAPSPRTPGTAHREQSQSQNPVSPDVSPTDLTRARTVGAGPASPNAQKNYSGRPRAPTLMRSNTAVGQVSPPSIGKERSTPRSPLVNTFRPPSTSSSSDDGEGHKNDNKTKNSDLPPERLDNSSSAIPYPHLSSPERSEAKPFFDPEYVKNSGQGWLEDVLDRRDHGGEGPGAGTGKKERRITDSPVEMHYPHRW</sequence>
<protein>
    <submittedName>
        <fullName evidence="2">Uncharacterized protein</fullName>
    </submittedName>
</protein>
<dbReference type="OrthoDB" id="2537650at2759"/>
<feature type="compositionally biased region" description="Basic residues" evidence="1">
    <location>
        <begin position="147"/>
        <end position="156"/>
    </location>
</feature>
<keyword evidence="3" id="KW-1185">Reference proteome</keyword>
<dbReference type="EMBL" id="KI669499">
    <property type="protein sequence ID" value="OCF35288.1"/>
    <property type="molecule type" value="Genomic_DNA"/>
</dbReference>
<feature type="region of interest" description="Disordered" evidence="1">
    <location>
        <begin position="234"/>
        <end position="287"/>
    </location>
</feature>
<feature type="compositionally biased region" description="Basic and acidic residues" evidence="1">
    <location>
        <begin position="534"/>
        <end position="548"/>
    </location>
</feature>
<gene>
    <name evidence="2" type="ORF">I316_02834</name>
</gene>
<feature type="compositionally biased region" description="Polar residues" evidence="1">
    <location>
        <begin position="186"/>
        <end position="203"/>
    </location>
</feature>
<dbReference type="AlphaFoldDB" id="A0A1B9GW78"/>
<feature type="region of interest" description="Disordered" evidence="1">
    <location>
        <begin position="387"/>
        <end position="595"/>
    </location>
</feature>
<feature type="compositionally biased region" description="Polar residues" evidence="1">
    <location>
        <begin position="481"/>
        <end position="498"/>
    </location>
</feature>
<feature type="region of interest" description="Disordered" evidence="1">
    <location>
        <begin position="1"/>
        <end position="222"/>
    </location>
</feature>